<reference evidence="2 3" key="1">
    <citation type="submission" date="2018-10" db="EMBL/GenBank/DDBJ databases">
        <title>Genome assembly for a Yunnan-Guizhou Plateau 3E fish, Anabarilius grahami (Regan), and its evolutionary and genetic applications.</title>
        <authorList>
            <person name="Jiang W."/>
        </authorList>
    </citation>
    <scope>NUCLEOTIDE SEQUENCE [LARGE SCALE GENOMIC DNA]</scope>
    <source>
        <strain evidence="2">AG-KIZ</strain>
        <tissue evidence="2">Muscle</tissue>
    </source>
</reference>
<keyword evidence="2" id="KW-0808">Transferase</keyword>
<protein>
    <submittedName>
        <fullName evidence="2">Serine/threonine-protein kinase DCLK3</fullName>
    </submittedName>
</protein>
<dbReference type="InterPro" id="IPR036572">
    <property type="entry name" value="Doublecortin_dom_sf"/>
</dbReference>
<proteinExistence type="predicted"/>
<keyword evidence="2" id="KW-0418">Kinase</keyword>
<dbReference type="GO" id="GO:0035556">
    <property type="term" value="P:intracellular signal transduction"/>
    <property type="evidence" value="ECO:0007669"/>
    <property type="project" value="InterPro"/>
</dbReference>
<dbReference type="SUPFAM" id="SSF89837">
    <property type="entry name" value="Doublecortin (DC)"/>
    <property type="match status" value="1"/>
</dbReference>
<keyword evidence="3" id="KW-1185">Reference proteome</keyword>
<dbReference type="EMBL" id="RJVU01028973">
    <property type="protein sequence ID" value="ROL48679.1"/>
    <property type="molecule type" value="Genomic_DNA"/>
</dbReference>
<dbReference type="SUPFAM" id="SSF56112">
    <property type="entry name" value="Protein kinase-like (PK-like)"/>
    <property type="match status" value="1"/>
</dbReference>
<sequence length="333" mass="38320">MADVSEALGFPCWNNARIRHLFSPSGREIHSLADFFRFDHAFMAFGNSRPSLDDVSAALDELYPENPGHCEHLLRVWERILRPKATKADSGFHDDDPGAEVSLPAVHDQQVNQPPVNNLQPVGRQKEKVRRERQRELWRRKADLQKEDEKEAKKEERKRDAIYCRSCRGCGPPIPPIRSGRWAKALVRALLEVNPKRRLTASQTLQHDWIQHTTAQKDHKGATKATAERHSQQKLSRQLEINKRDSHKPEMLAEKFHAAQIHENILNNNYEPDINAHARDQQIEQVHNMMSNQQTSSHAEDTTTNKQNTTDQHVPEKPAQQEDTDTKQELPAE</sequence>
<dbReference type="InterPro" id="IPR011009">
    <property type="entry name" value="Kinase-like_dom_sf"/>
</dbReference>
<gene>
    <name evidence="2" type="ORF">DPX16_7615</name>
</gene>
<accession>A0A3N0YR39</accession>
<feature type="region of interest" description="Disordered" evidence="1">
    <location>
        <begin position="290"/>
        <end position="333"/>
    </location>
</feature>
<organism evidence="2 3">
    <name type="scientific">Anabarilius grahami</name>
    <name type="common">Kanglang fish</name>
    <name type="synonym">Barilius grahami</name>
    <dbReference type="NCBI Taxonomy" id="495550"/>
    <lineage>
        <taxon>Eukaryota</taxon>
        <taxon>Metazoa</taxon>
        <taxon>Chordata</taxon>
        <taxon>Craniata</taxon>
        <taxon>Vertebrata</taxon>
        <taxon>Euteleostomi</taxon>
        <taxon>Actinopterygii</taxon>
        <taxon>Neopterygii</taxon>
        <taxon>Teleostei</taxon>
        <taxon>Ostariophysi</taxon>
        <taxon>Cypriniformes</taxon>
        <taxon>Xenocyprididae</taxon>
        <taxon>Xenocypridinae</taxon>
        <taxon>Xenocypridinae incertae sedis</taxon>
        <taxon>Anabarilius</taxon>
    </lineage>
</organism>
<dbReference type="AlphaFoldDB" id="A0A3N0YR39"/>
<name>A0A3N0YR39_ANAGA</name>
<feature type="compositionally biased region" description="Basic and acidic residues" evidence="1">
    <location>
        <begin position="215"/>
        <end position="231"/>
    </location>
</feature>
<dbReference type="OrthoDB" id="1738954at2759"/>
<dbReference type="Gene3D" id="1.10.510.10">
    <property type="entry name" value="Transferase(Phosphotransferase) domain 1"/>
    <property type="match status" value="1"/>
</dbReference>
<evidence type="ECO:0000256" key="1">
    <source>
        <dbReference type="SAM" id="MobiDB-lite"/>
    </source>
</evidence>
<dbReference type="Gene3D" id="3.10.20.230">
    <property type="entry name" value="Doublecortin domain"/>
    <property type="match status" value="1"/>
</dbReference>
<dbReference type="GO" id="GO:0016301">
    <property type="term" value="F:kinase activity"/>
    <property type="evidence" value="ECO:0007669"/>
    <property type="project" value="UniProtKB-KW"/>
</dbReference>
<comment type="caution">
    <text evidence="2">The sequence shown here is derived from an EMBL/GenBank/DDBJ whole genome shotgun (WGS) entry which is preliminary data.</text>
</comment>
<feature type="compositionally biased region" description="Low complexity" evidence="1">
    <location>
        <begin position="109"/>
        <end position="122"/>
    </location>
</feature>
<feature type="compositionally biased region" description="Basic and acidic residues" evidence="1">
    <location>
        <begin position="313"/>
        <end position="333"/>
    </location>
</feature>
<feature type="region of interest" description="Disordered" evidence="1">
    <location>
        <begin position="213"/>
        <end position="245"/>
    </location>
</feature>
<feature type="region of interest" description="Disordered" evidence="1">
    <location>
        <begin position="107"/>
        <end position="135"/>
    </location>
</feature>
<evidence type="ECO:0000313" key="3">
    <source>
        <dbReference type="Proteomes" id="UP000281406"/>
    </source>
</evidence>
<evidence type="ECO:0000313" key="2">
    <source>
        <dbReference type="EMBL" id="ROL48679.1"/>
    </source>
</evidence>
<dbReference type="Proteomes" id="UP000281406">
    <property type="component" value="Unassembled WGS sequence"/>
</dbReference>
<feature type="compositionally biased region" description="Basic and acidic residues" evidence="1">
    <location>
        <begin position="124"/>
        <end position="135"/>
    </location>
</feature>